<dbReference type="Proteomes" id="UP000250235">
    <property type="component" value="Unassembled WGS sequence"/>
</dbReference>
<name>A0A2Z7CD49_9LAMI</name>
<protein>
    <recommendedName>
        <fullName evidence="4">Spindle pole body component 110-like</fullName>
    </recommendedName>
</protein>
<keyword evidence="1" id="KW-0175">Coiled coil</keyword>
<evidence type="ECO:0000313" key="3">
    <source>
        <dbReference type="Proteomes" id="UP000250235"/>
    </source>
</evidence>
<evidence type="ECO:0008006" key="4">
    <source>
        <dbReference type="Google" id="ProtNLM"/>
    </source>
</evidence>
<gene>
    <name evidence="2" type="ORF">F511_25824</name>
</gene>
<proteinExistence type="predicted"/>
<sequence>MVDDIEELFNFYNFDSTLEDLLTALNDMAKGYKKLSQSFKEVKAKKESLATKPETVSSDDLQTALSNLKTKNEDLRSRSHEMLNENQCLAEIINFWAKSSASLQKLQGALNHPVISVGWAMRSIKAIQQRHVLIHSWISLNFKP</sequence>
<evidence type="ECO:0000256" key="1">
    <source>
        <dbReference type="SAM" id="Coils"/>
    </source>
</evidence>
<reference evidence="2 3" key="1">
    <citation type="journal article" date="2015" name="Proc. Natl. Acad. Sci. U.S.A.">
        <title>The resurrection genome of Boea hygrometrica: A blueprint for survival of dehydration.</title>
        <authorList>
            <person name="Xiao L."/>
            <person name="Yang G."/>
            <person name="Zhang L."/>
            <person name="Yang X."/>
            <person name="Zhao S."/>
            <person name="Ji Z."/>
            <person name="Zhou Q."/>
            <person name="Hu M."/>
            <person name="Wang Y."/>
            <person name="Chen M."/>
            <person name="Xu Y."/>
            <person name="Jin H."/>
            <person name="Xiao X."/>
            <person name="Hu G."/>
            <person name="Bao F."/>
            <person name="Hu Y."/>
            <person name="Wan P."/>
            <person name="Li L."/>
            <person name="Deng X."/>
            <person name="Kuang T."/>
            <person name="Xiang C."/>
            <person name="Zhu J.K."/>
            <person name="Oliver M.J."/>
            <person name="He Y."/>
        </authorList>
    </citation>
    <scope>NUCLEOTIDE SEQUENCE [LARGE SCALE GENOMIC DNA]</scope>
    <source>
        <strain evidence="3">cv. XS01</strain>
    </source>
</reference>
<dbReference type="AlphaFoldDB" id="A0A2Z7CD49"/>
<organism evidence="2 3">
    <name type="scientific">Dorcoceras hygrometricum</name>
    <dbReference type="NCBI Taxonomy" id="472368"/>
    <lineage>
        <taxon>Eukaryota</taxon>
        <taxon>Viridiplantae</taxon>
        <taxon>Streptophyta</taxon>
        <taxon>Embryophyta</taxon>
        <taxon>Tracheophyta</taxon>
        <taxon>Spermatophyta</taxon>
        <taxon>Magnoliopsida</taxon>
        <taxon>eudicotyledons</taxon>
        <taxon>Gunneridae</taxon>
        <taxon>Pentapetalae</taxon>
        <taxon>asterids</taxon>
        <taxon>lamiids</taxon>
        <taxon>Lamiales</taxon>
        <taxon>Gesneriaceae</taxon>
        <taxon>Didymocarpoideae</taxon>
        <taxon>Trichosporeae</taxon>
        <taxon>Loxocarpinae</taxon>
        <taxon>Dorcoceras</taxon>
    </lineage>
</organism>
<feature type="coiled-coil region" evidence="1">
    <location>
        <begin position="58"/>
        <end position="85"/>
    </location>
</feature>
<evidence type="ECO:0000313" key="2">
    <source>
        <dbReference type="EMBL" id="KZV42393.1"/>
    </source>
</evidence>
<dbReference type="EMBL" id="KQ999080">
    <property type="protein sequence ID" value="KZV42393.1"/>
    <property type="molecule type" value="Genomic_DNA"/>
</dbReference>
<accession>A0A2Z7CD49</accession>
<keyword evidence="3" id="KW-1185">Reference proteome</keyword>